<dbReference type="InterPro" id="IPR036378">
    <property type="entry name" value="FAS1_dom_sf"/>
</dbReference>
<evidence type="ECO:0000313" key="3">
    <source>
        <dbReference type="Proteomes" id="UP000091820"/>
    </source>
</evidence>
<evidence type="ECO:0000259" key="1">
    <source>
        <dbReference type="PROSITE" id="PS50213"/>
    </source>
</evidence>
<proteinExistence type="predicted"/>
<dbReference type="InterPro" id="IPR000782">
    <property type="entry name" value="FAS1_domain"/>
</dbReference>
<protein>
    <submittedName>
        <fullName evidence="2">FAS1 domain-containing protein</fullName>
    </submittedName>
</protein>
<dbReference type="Gene3D" id="2.30.180.10">
    <property type="entry name" value="FAS1 domain"/>
    <property type="match status" value="2"/>
</dbReference>
<feature type="domain" description="FAS1" evidence="1">
    <location>
        <begin position="119"/>
        <end position="273"/>
    </location>
</feature>
<dbReference type="SUPFAM" id="SSF82153">
    <property type="entry name" value="FAS1 domain"/>
    <property type="match status" value="1"/>
</dbReference>
<dbReference type="STRING" id="37001.A0A1A9WGY9"/>
<evidence type="ECO:0000313" key="2">
    <source>
        <dbReference type="EnsemblMetazoa" id="GBRI019367-PA"/>
    </source>
</evidence>
<organism evidence="2 3">
    <name type="scientific">Glossina brevipalpis</name>
    <dbReference type="NCBI Taxonomy" id="37001"/>
    <lineage>
        <taxon>Eukaryota</taxon>
        <taxon>Metazoa</taxon>
        <taxon>Ecdysozoa</taxon>
        <taxon>Arthropoda</taxon>
        <taxon>Hexapoda</taxon>
        <taxon>Insecta</taxon>
        <taxon>Pterygota</taxon>
        <taxon>Neoptera</taxon>
        <taxon>Endopterygota</taxon>
        <taxon>Diptera</taxon>
        <taxon>Brachycera</taxon>
        <taxon>Muscomorpha</taxon>
        <taxon>Hippoboscoidea</taxon>
        <taxon>Glossinidae</taxon>
        <taxon>Glossina</taxon>
    </lineage>
</organism>
<dbReference type="Proteomes" id="UP000091820">
    <property type="component" value="Unassembled WGS sequence"/>
</dbReference>
<reference evidence="3" key="1">
    <citation type="submission" date="2014-03" db="EMBL/GenBank/DDBJ databases">
        <authorList>
            <person name="Aksoy S."/>
            <person name="Warren W."/>
            <person name="Wilson R.K."/>
        </authorList>
    </citation>
    <scope>NUCLEOTIDE SEQUENCE [LARGE SCALE GENOMIC DNA]</scope>
    <source>
        <strain evidence="3">IAEA</strain>
    </source>
</reference>
<reference evidence="2" key="2">
    <citation type="submission" date="2020-05" db="UniProtKB">
        <authorList>
            <consortium name="EnsemblMetazoa"/>
        </authorList>
    </citation>
    <scope>IDENTIFICATION</scope>
    <source>
        <strain evidence="2">IAEA</strain>
    </source>
</reference>
<dbReference type="AlphaFoldDB" id="A0A1A9WGY9"/>
<sequence length="307" mass="36180">MDEEFFSKVMNLNKYTIMVPDKDLWEKPSFINLNDTMKMDIFRRHILKGQINKAIIDTSIANKVAQFPTLSPGTSLYFEKEGEDYKVREHGIKATITKFGDETYHVRYVEVDHILGPADATVLFKLMTDTNLRKSHEIGKLSSFNDQLDVKDRNLTYFVPRNFAWKQAEDMFPDGVPKLYTPEFALHTRYLLERHLIITTNRYDIASLVRRTRRDKVIKPLKGSFSFKVVEELKDNVTGIVEYYLLWRSKRILVYMPDVECTNGYIHIINFPLMERSDFIISHGILLDQNYLRLMFIMLLTSIIFYF</sequence>
<dbReference type="Pfam" id="PF02469">
    <property type="entry name" value="Fasciclin"/>
    <property type="match status" value="1"/>
</dbReference>
<accession>A0A1A9WGY9</accession>
<name>A0A1A9WGY9_9MUSC</name>
<dbReference type="EnsemblMetazoa" id="GBRI019367-RA">
    <property type="protein sequence ID" value="GBRI019367-PA"/>
    <property type="gene ID" value="GBRI019367"/>
</dbReference>
<dbReference type="VEuPathDB" id="VectorBase:GBRI019367"/>
<dbReference type="PROSITE" id="PS50213">
    <property type="entry name" value="FAS1"/>
    <property type="match status" value="1"/>
</dbReference>
<keyword evidence="3" id="KW-1185">Reference proteome</keyword>